<protein>
    <submittedName>
        <fullName evidence="1">Uncharacterized protein</fullName>
    </submittedName>
</protein>
<evidence type="ECO:0000313" key="1">
    <source>
        <dbReference type="EMBL" id="GAA3665971.1"/>
    </source>
</evidence>
<gene>
    <name evidence="1" type="ORF">GCM10022267_60410</name>
</gene>
<reference evidence="2" key="1">
    <citation type="journal article" date="2019" name="Int. J. Syst. Evol. Microbiol.">
        <title>The Global Catalogue of Microorganisms (GCM) 10K type strain sequencing project: providing services to taxonomists for standard genome sequencing and annotation.</title>
        <authorList>
            <consortium name="The Broad Institute Genomics Platform"/>
            <consortium name="The Broad Institute Genome Sequencing Center for Infectious Disease"/>
            <person name="Wu L."/>
            <person name="Ma J."/>
        </authorList>
    </citation>
    <scope>NUCLEOTIDE SEQUENCE [LARGE SCALE GENOMIC DNA]</scope>
    <source>
        <strain evidence="2">JCM 17494</strain>
    </source>
</reference>
<keyword evidence="2" id="KW-1185">Reference proteome</keyword>
<dbReference type="Proteomes" id="UP001500711">
    <property type="component" value="Unassembled WGS sequence"/>
</dbReference>
<accession>A0ABP7BQR4</accession>
<comment type="caution">
    <text evidence="1">The sequence shown here is derived from an EMBL/GenBank/DDBJ whole genome shotgun (WGS) entry which is preliminary data.</text>
</comment>
<name>A0ABP7BQR4_9PSEU</name>
<dbReference type="EMBL" id="BAABBE010000019">
    <property type="protein sequence ID" value="GAA3665971.1"/>
    <property type="molecule type" value="Genomic_DNA"/>
</dbReference>
<sequence length="58" mass="6166">MFLAENDGVSILRIQVWRSFSSSSVAWCGLPSTTESVSLEALSGSGWPRPSLVAGQIP</sequence>
<evidence type="ECO:0000313" key="2">
    <source>
        <dbReference type="Proteomes" id="UP001500711"/>
    </source>
</evidence>
<organism evidence="1 2">
    <name type="scientific">Lentzea roselyniae</name>
    <dbReference type="NCBI Taxonomy" id="531940"/>
    <lineage>
        <taxon>Bacteria</taxon>
        <taxon>Bacillati</taxon>
        <taxon>Actinomycetota</taxon>
        <taxon>Actinomycetes</taxon>
        <taxon>Pseudonocardiales</taxon>
        <taxon>Pseudonocardiaceae</taxon>
        <taxon>Lentzea</taxon>
    </lineage>
</organism>
<proteinExistence type="predicted"/>